<protein>
    <submittedName>
        <fullName evidence="2">Putative membrane protein YqjE</fullName>
    </submittedName>
</protein>
<evidence type="ECO:0000313" key="2">
    <source>
        <dbReference type="EMBL" id="MBB4967122.1"/>
    </source>
</evidence>
<evidence type="ECO:0000313" key="3">
    <source>
        <dbReference type="Proteomes" id="UP000542674"/>
    </source>
</evidence>
<feature type="transmembrane region" description="Helical" evidence="1">
    <location>
        <begin position="46"/>
        <end position="71"/>
    </location>
</feature>
<keyword evidence="1" id="KW-1133">Transmembrane helix</keyword>
<evidence type="ECO:0000256" key="1">
    <source>
        <dbReference type="SAM" id="Phobius"/>
    </source>
</evidence>
<feature type="transmembrane region" description="Helical" evidence="1">
    <location>
        <begin position="77"/>
        <end position="98"/>
    </location>
</feature>
<keyword evidence="3" id="KW-1185">Reference proteome</keyword>
<keyword evidence="1" id="KW-0472">Membrane</keyword>
<organism evidence="2 3">
    <name type="scientific">Saccharothrix violaceirubra</name>
    <dbReference type="NCBI Taxonomy" id="413306"/>
    <lineage>
        <taxon>Bacteria</taxon>
        <taxon>Bacillati</taxon>
        <taxon>Actinomycetota</taxon>
        <taxon>Actinomycetes</taxon>
        <taxon>Pseudonocardiales</taxon>
        <taxon>Pseudonocardiaceae</taxon>
        <taxon>Saccharothrix</taxon>
    </lineage>
</organism>
<dbReference type="RefSeq" id="WP_184671567.1">
    <property type="nucleotide sequence ID" value="NZ_BAABAI010000037.1"/>
</dbReference>
<name>A0A7W7T6V2_9PSEU</name>
<dbReference type="InterPro" id="IPR009937">
    <property type="entry name" value="Phage_holin_3_6"/>
</dbReference>
<sequence>MTRVQEASTAELVGRLSEQVSRLAREEMRLAVAEIKEKGRHVGIGAGLLGGAGVLAWFGVGTLIAALVLTLALAMPAWSAAFVVTVAVFAVAGVLALIGRRQIARGTPPVPEEAIESMKADISTVSERAHR</sequence>
<dbReference type="InterPro" id="IPR036259">
    <property type="entry name" value="MFS_trans_sf"/>
</dbReference>
<dbReference type="SUPFAM" id="SSF103473">
    <property type="entry name" value="MFS general substrate transporter"/>
    <property type="match status" value="1"/>
</dbReference>
<dbReference type="Proteomes" id="UP000542674">
    <property type="component" value="Unassembled WGS sequence"/>
</dbReference>
<comment type="caution">
    <text evidence="2">The sequence shown here is derived from an EMBL/GenBank/DDBJ whole genome shotgun (WGS) entry which is preliminary data.</text>
</comment>
<gene>
    <name evidence="2" type="ORF">F4559_004481</name>
</gene>
<dbReference type="Pfam" id="PF07332">
    <property type="entry name" value="Phage_holin_3_6"/>
    <property type="match status" value="1"/>
</dbReference>
<keyword evidence="1" id="KW-0812">Transmembrane</keyword>
<reference evidence="2 3" key="1">
    <citation type="submission" date="2020-08" db="EMBL/GenBank/DDBJ databases">
        <title>Sequencing the genomes of 1000 actinobacteria strains.</title>
        <authorList>
            <person name="Klenk H.-P."/>
        </authorList>
    </citation>
    <scope>NUCLEOTIDE SEQUENCE [LARGE SCALE GENOMIC DNA]</scope>
    <source>
        <strain evidence="2 3">DSM 45084</strain>
    </source>
</reference>
<dbReference type="AlphaFoldDB" id="A0A7W7T6V2"/>
<proteinExistence type="predicted"/>
<accession>A0A7W7T6V2</accession>
<dbReference type="EMBL" id="JACHJS010000001">
    <property type="protein sequence ID" value="MBB4967122.1"/>
    <property type="molecule type" value="Genomic_DNA"/>
</dbReference>